<accession>A0A2A9NT30</accession>
<dbReference type="STRING" id="703135.A0A2A9NT30"/>
<name>A0A2A9NT30_9AGAR</name>
<feature type="domain" description="Yeast cell wall synthesis Kre9/Knh1-like N-terminal" evidence="4">
    <location>
        <begin position="23"/>
        <end position="116"/>
    </location>
</feature>
<proteinExistence type="predicted"/>
<keyword evidence="6" id="KW-1185">Reference proteome</keyword>
<evidence type="ECO:0000256" key="3">
    <source>
        <dbReference type="SAM" id="SignalP"/>
    </source>
</evidence>
<reference evidence="5 6" key="1">
    <citation type="submission" date="2014-02" db="EMBL/GenBank/DDBJ databases">
        <title>Transposable element dynamics among asymbiotic and ectomycorrhizal Amanita fungi.</title>
        <authorList>
            <consortium name="DOE Joint Genome Institute"/>
            <person name="Hess J."/>
            <person name="Skrede I."/>
            <person name="Wolfe B."/>
            <person name="LaButti K."/>
            <person name="Ohm R.A."/>
            <person name="Grigoriev I.V."/>
            <person name="Pringle A."/>
        </authorList>
    </citation>
    <scope>NUCLEOTIDE SEQUENCE [LARGE SCALE GENOMIC DNA]</scope>
    <source>
        <strain evidence="5 6">SKay4041</strain>
    </source>
</reference>
<dbReference type="GO" id="GO:0042546">
    <property type="term" value="P:cell wall biogenesis"/>
    <property type="evidence" value="ECO:0007669"/>
    <property type="project" value="InterPro"/>
</dbReference>
<dbReference type="PANTHER" id="PTHR28154">
    <property type="entry name" value="CELL WALL SYNTHESIS PROTEIN KNH1-RELATED"/>
    <property type="match status" value="1"/>
</dbReference>
<evidence type="ECO:0000259" key="4">
    <source>
        <dbReference type="Pfam" id="PF10342"/>
    </source>
</evidence>
<dbReference type="Pfam" id="PF10342">
    <property type="entry name" value="Kre9_KNH"/>
    <property type="match status" value="1"/>
</dbReference>
<feature type="chain" id="PRO_5012111832" description="Yeast cell wall synthesis Kre9/Knh1-like N-terminal domain-containing protein" evidence="3">
    <location>
        <begin position="18"/>
        <end position="222"/>
    </location>
</feature>
<dbReference type="EMBL" id="KZ301996">
    <property type="protein sequence ID" value="PFH50842.1"/>
    <property type="molecule type" value="Genomic_DNA"/>
</dbReference>
<feature type="compositionally biased region" description="Low complexity" evidence="2">
    <location>
        <begin position="152"/>
        <end position="194"/>
    </location>
</feature>
<evidence type="ECO:0000313" key="5">
    <source>
        <dbReference type="EMBL" id="PFH50842.1"/>
    </source>
</evidence>
<dbReference type="InterPro" id="IPR045328">
    <property type="entry name" value="Kre9/Knh1"/>
</dbReference>
<dbReference type="Proteomes" id="UP000242287">
    <property type="component" value="Unassembled WGS sequence"/>
</dbReference>
<dbReference type="OrthoDB" id="2432613at2759"/>
<keyword evidence="1 3" id="KW-0732">Signal</keyword>
<feature type="signal peptide" evidence="3">
    <location>
        <begin position="1"/>
        <end position="17"/>
    </location>
</feature>
<dbReference type="GO" id="GO:0006078">
    <property type="term" value="P:(1-&gt;6)-beta-D-glucan biosynthetic process"/>
    <property type="evidence" value="ECO:0007669"/>
    <property type="project" value="InterPro"/>
</dbReference>
<gene>
    <name evidence="5" type="ORF">AMATHDRAFT_60326</name>
</gene>
<evidence type="ECO:0000256" key="2">
    <source>
        <dbReference type="SAM" id="MobiDB-lite"/>
    </source>
</evidence>
<evidence type="ECO:0000313" key="6">
    <source>
        <dbReference type="Proteomes" id="UP000242287"/>
    </source>
</evidence>
<dbReference type="InterPro" id="IPR018466">
    <property type="entry name" value="Kre9/Knh1-like_N"/>
</dbReference>
<sequence>MFTNALVVFSVLASVLGTPYITSPTGSTTFVGGQQATVSWQEDNSPPTLADFGVAKISIYVGNAKQQTPLQLINGNVDVSKVTSVQFVPDPTIGPNGSDYFVRIESLNAKDPKEPQFPALTFSAKFTMSGMSGTFNASVIAQIEGQSTAPLSGPTAAVASSSGSASANPTGSKTTSGGASTGSATRSGTSATASQSHNAAITNVNTGLFGLLMSAIVGAAML</sequence>
<evidence type="ECO:0000256" key="1">
    <source>
        <dbReference type="ARBA" id="ARBA00022729"/>
    </source>
</evidence>
<feature type="region of interest" description="Disordered" evidence="2">
    <location>
        <begin position="151"/>
        <end position="196"/>
    </location>
</feature>
<dbReference type="PANTHER" id="PTHR28154:SF1">
    <property type="entry name" value="CELL WALL SYNTHESIS PROTEIN KNH1-RELATED"/>
    <property type="match status" value="1"/>
</dbReference>
<organism evidence="5 6">
    <name type="scientific">Amanita thiersii Skay4041</name>
    <dbReference type="NCBI Taxonomy" id="703135"/>
    <lineage>
        <taxon>Eukaryota</taxon>
        <taxon>Fungi</taxon>
        <taxon>Dikarya</taxon>
        <taxon>Basidiomycota</taxon>
        <taxon>Agaricomycotina</taxon>
        <taxon>Agaricomycetes</taxon>
        <taxon>Agaricomycetidae</taxon>
        <taxon>Agaricales</taxon>
        <taxon>Pluteineae</taxon>
        <taxon>Amanitaceae</taxon>
        <taxon>Amanita</taxon>
    </lineage>
</organism>
<dbReference type="AlphaFoldDB" id="A0A2A9NT30"/>
<protein>
    <recommendedName>
        <fullName evidence="4">Yeast cell wall synthesis Kre9/Knh1-like N-terminal domain-containing protein</fullName>
    </recommendedName>
</protein>